<comment type="caution">
    <text evidence="10">The sequence shown here is derived from an EMBL/GenBank/DDBJ whole genome shotgun (WGS) entry which is preliminary data.</text>
</comment>
<proteinExistence type="inferred from homology"/>
<keyword evidence="5 8" id="KW-0063">Aspartyl esterase</keyword>
<comment type="similarity">
    <text evidence="2">Belongs to the pectinesterase family.</text>
</comment>
<organism evidence="10 11">
    <name type="scientific">Ceratopteris richardii</name>
    <name type="common">Triangle waterfern</name>
    <dbReference type="NCBI Taxonomy" id="49495"/>
    <lineage>
        <taxon>Eukaryota</taxon>
        <taxon>Viridiplantae</taxon>
        <taxon>Streptophyta</taxon>
        <taxon>Embryophyta</taxon>
        <taxon>Tracheophyta</taxon>
        <taxon>Polypodiopsida</taxon>
        <taxon>Polypodiidae</taxon>
        <taxon>Polypodiales</taxon>
        <taxon>Pteridineae</taxon>
        <taxon>Pteridaceae</taxon>
        <taxon>Parkerioideae</taxon>
        <taxon>Ceratopteris</taxon>
    </lineage>
</organism>
<evidence type="ECO:0000313" key="10">
    <source>
        <dbReference type="EMBL" id="KAH7372595.1"/>
    </source>
</evidence>
<sequence>MPGLGNEGAPNFSSASRESAFLYSSEGSLREGRIIVKVAADGSCSFRTVQDAINAVPLRNKTRTIIHVAPGVYRQPIYIPKTKNMITLLGDCAETTFLTWDNTSTRINHHHTSEIIGTGTFACGTVIVEGEDFIAQGITFENSSPKGSGQAVAIRVTADCCAFYHCRFLGWQDTAYLHYGRHYLRNCYIEGSVDFIFGNATALLEHCTIHCKSSGYITAQQRKASSDTTGYLFLRCVVTGTPNGSPYMYLGRPWAPHARVIFAYTWMDSCIKPSGWNNWNNSENEKTACFYEYRCEGPGSDLSQRVTWAKQLRDDDAERFLSCDFINKTQPWLRVSEPPQAPFLPVPFTA</sequence>
<dbReference type="EC" id="3.1.1.11" evidence="3 8"/>
<evidence type="ECO:0000256" key="7">
    <source>
        <dbReference type="PROSITE-ProRule" id="PRU10040"/>
    </source>
</evidence>
<protein>
    <recommendedName>
        <fullName evidence="3 8">Pectinesterase</fullName>
        <ecNumber evidence="3 8">3.1.1.11</ecNumber>
    </recommendedName>
</protein>
<comment type="catalytic activity">
    <reaction evidence="6 8">
        <text>[(1-&gt;4)-alpha-D-galacturonosyl methyl ester](n) + n H2O = [(1-&gt;4)-alpha-D-galacturonosyl](n) + n methanol + n H(+)</text>
        <dbReference type="Rhea" id="RHEA:22380"/>
        <dbReference type="Rhea" id="RHEA-COMP:14570"/>
        <dbReference type="Rhea" id="RHEA-COMP:14573"/>
        <dbReference type="ChEBI" id="CHEBI:15377"/>
        <dbReference type="ChEBI" id="CHEBI:15378"/>
        <dbReference type="ChEBI" id="CHEBI:17790"/>
        <dbReference type="ChEBI" id="CHEBI:140522"/>
        <dbReference type="ChEBI" id="CHEBI:140523"/>
        <dbReference type="EC" id="3.1.1.11"/>
    </reaction>
</comment>
<evidence type="ECO:0000256" key="3">
    <source>
        <dbReference type="ARBA" id="ARBA00013229"/>
    </source>
</evidence>
<accession>A0A8T2SVY5</accession>
<dbReference type="EMBL" id="CM035422">
    <property type="protein sequence ID" value="KAH7372593.1"/>
    <property type="molecule type" value="Genomic_DNA"/>
</dbReference>
<dbReference type="InterPro" id="IPR012334">
    <property type="entry name" value="Pectin_lyas_fold"/>
</dbReference>
<dbReference type="PANTHER" id="PTHR31321">
    <property type="entry name" value="ACYL-COA THIOESTER HYDROLASE YBHC-RELATED"/>
    <property type="match status" value="1"/>
</dbReference>
<evidence type="ECO:0000256" key="2">
    <source>
        <dbReference type="ARBA" id="ARBA00008891"/>
    </source>
</evidence>
<evidence type="ECO:0000256" key="1">
    <source>
        <dbReference type="ARBA" id="ARBA00005184"/>
    </source>
</evidence>
<keyword evidence="4 8" id="KW-0378">Hydrolase</keyword>
<evidence type="ECO:0000256" key="8">
    <source>
        <dbReference type="RuleBase" id="RU000589"/>
    </source>
</evidence>
<dbReference type="Proteomes" id="UP000825935">
    <property type="component" value="Chromosome 17"/>
</dbReference>
<evidence type="ECO:0000256" key="6">
    <source>
        <dbReference type="ARBA" id="ARBA00047928"/>
    </source>
</evidence>
<evidence type="ECO:0000313" key="11">
    <source>
        <dbReference type="Proteomes" id="UP000825935"/>
    </source>
</evidence>
<feature type="domain" description="Pectinesterase catalytic" evidence="9">
    <location>
        <begin position="36"/>
        <end position="327"/>
    </location>
</feature>
<dbReference type="EMBL" id="CM035422">
    <property type="protein sequence ID" value="KAH7372594.1"/>
    <property type="molecule type" value="Genomic_DNA"/>
</dbReference>
<dbReference type="OrthoDB" id="2019149at2759"/>
<dbReference type="EMBL" id="CM035422">
    <property type="protein sequence ID" value="KAH7372595.1"/>
    <property type="molecule type" value="Genomic_DNA"/>
</dbReference>
<dbReference type="SUPFAM" id="SSF51126">
    <property type="entry name" value="Pectin lyase-like"/>
    <property type="match status" value="1"/>
</dbReference>
<dbReference type="GO" id="GO:0030599">
    <property type="term" value="F:pectinesterase activity"/>
    <property type="evidence" value="ECO:0007669"/>
    <property type="project" value="UniProtKB-UniRule"/>
</dbReference>
<evidence type="ECO:0000256" key="5">
    <source>
        <dbReference type="ARBA" id="ARBA00023085"/>
    </source>
</evidence>
<dbReference type="GO" id="GO:0045490">
    <property type="term" value="P:pectin catabolic process"/>
    <property type="evidence" value="ECO:0007669"/>
    <property type="project" value="UniProtKB-UniRule"/>
</dbReference>
<reference evidence="10" key="1">
    <citation type="submission" date="2021-08" db="EMBL/GenBank/DDBJ databases">
        <title>WGS assembly of Ceratopteris richardii.</title>
        <authorList>
            <person name="Marchant D.B."/>
            <person name="Chen G."/>
            <person name="Jenkins J."/>
            <person name="Shu S."/>
            <person name="Leebens-Mack J."/>
            <person name="Grimwood J."/>
            <person name="Schmutz J."/>
            <person name="Soltis P."/>
            <person name="Soltis D."/>
            <person name="Chen Z.-H."/>
        </authorList>
    </citation>
    <scope>NUCLEOTIDE SEQUENCE</scope>
    <source>
        <strain evidence="10">Whitten #5841</strain>
        <tissue evidence="10">Leaf</tissue>
    </source>
</reference>
<feature type="active site" evidence="7">
    <location>
        <position position="194"/>
    </location>
</feature>
<evidence type="ECO:0000259" key="9">
    <source>
        <dbReference type="Pfam" id="PF01095"/>
    </source>
</evidence>
<dbReference type="OMA" id="WDRSENE"/>
<comment type="pathway">
    <text evidence="1 8">Glycan metabolism; pectin degradation; 2-dehydro-3-deoxy-D-gluconate from pectin: step 1/5.</text>
</comment>
<gene>
    <name evidence="10" type="ORF">KP509_17G012300</name>
</gene>
<dbReference type="Gene3D" id="2.160.20.10">
    <property type="entry name" value="Single-stranded right-handed beta-helix, Pectin lyase-like"/>
    <property type="match status" value="1"/>
</dbReference>
<dbReference type="InterPro" id="IPR033131">
    <property type="entry name" value="Pectinesterase_Asp_AS"/>
</dbReference>
<keyword evidence="11" id="KW-1185">Reference proteome</keyword>
<dbReference type="Pfam" id="PF01095">
    <property type="entry name" value="Pectinesterase"/>
    <property type="match status" value="1"/>
</dbReference>
<dbReference type="AlphaFoldDB" id="A0A8T2SVY5"/>
<dbReference type="PANTHER" id="PTHR31321:SF12">
    <property type="entry name" value="PECTINESTERASE 31"/>
    <property type="match status" value="1"/>
</dbReference>
<evidence type="ECO:0000256" key="4">
    <source>
        <dbReference type="ARBA" id="ARBA00022801"/>
    </source>
</evidence>
<dbReference type="InterPro" id="IPR000070">
    <property type="entry name" value="Pectinesterase_cat"/>
</dbReference>
<dbReference type="GO" id="GO:0042545">
    <property type="term" value="P:cell wall modification"/>
    <property type="evidence" value="ECO:0007669"/>
    <property type="project" value="UniProtKB-UniRule"/>
</dbReference>
<dbReference type="PROSITE" id="PS00503">
    <property type="entry name" value="PECTINESTERASE_2"/>
    <property type="match status" value="1"/>
</dbReference>
<dbReference type="InterPro" id="IPR011050">
    <property type="entry name" value="Pectin_lyase_fold/virulence"/>
</dbReference>
<name>A0A8T2SVY5_CERRI</name>